<dbReference type="GO" id="GO:0030212">
    <property type="term" value="P:hyaluronan metabolic process"/>
    <property type="evidence" value="ECO:0007669"/>
    <property type="project" value="InterPro"/>
</dbReference>
<sequence>MRPLIPIFISVHGIDQSGLTFTRLISTPIQFVHVQLACPNIGDIVFRPGDRITIPVTVRNNGATAATFELGATDTRSYITGGVTPSLVTVSGSGGIMTANITARAPDTEPVGTTSVITFTAKSSTSTSLLYKPCHLIVGQKSRPTVETFVVATTIKARFAETVMTSTVYNDAAVSREAQYYVILPVNAFITNFSMTIDGVVYNGRIEEKARAEAIYTTARERDLTVGHVAARDQSSSVFQTSTNLAPRKRVIFQLTYQEALQRKRGIYQYGVSFRMLQPVSMFSITVSISESVPLSTVNALGLETEQTSVPGPVPLQGITTVRNSPVSAVITYTPTSNQQHLISPFGLNGKFVIEYDVFRDRTTEMVIDQSYFAHFITSNLPPMSKRVVFLIDVSGSMFGIKIDQVRQAMNTILHGLAETDFFSVIAFNSSVSRWSPSGTAAVLASGTTANINSAMNFLNTTVVTRGGTDILQAVEAAIQLFDSAATGGTNTASDFMVLLTDGRPTDGTVSSTAIISAIRNLNRGRFGINTIGFGTLVDMNLLRKIAAQNSGTSIQIFIDLNSYAQISNFYEEISQPILSNTTMTYEQEVDHFYYQQFPALMQDGELITAGVIEARFVTNPRRRRRKRDVTFATLQADLRGDTRHGPESERHTVTPITVASQEGQNFAERLYNFLRLRGVLREIQGTTNATREAELRQLALNQSLELGFVTPGITSMIVLKPEDVREIENALAAERTTTVAVTTTRAPSTAAGGRTIAPTGIGLDRLFTPAPTIGRPSGVAGDPHVIVGLGLQITICFNWLGKQDEVYNLLNDTVNGISVNGKLAQTPVHISETDSPTFISDLGISLANQGINIQIDSFTLVIRIRGGRPQQFSLKKMFRIKRRGVWFENQPISYTRYELMIKLPQDIQFQIVSHVHAPNANIINHLDFSIVRSSGLSNATSGVLGQFPHNSEIAPATIDFIPNTQHALLWFRHSMVKVTNHIMYDSLTKRTIECWWVKNPMDLTGQSKHHYRRQALLDNPALAPK</sequence>
<dbReference type="InterPro" id="IPR036465">
    <property type="entry name" value="vWFA_dom_sf"/>
</dbReference>
<keyword evidence="5" id="KW-0732">Signal</keyword>
<dbReference type="Gene3D" id="3.40.50.410">
    <property type="entry name" value="von Willebrand factor, type A domain"/>
    <property type="match status" value="1"/>
</dbReference>
<evidence type="ECO:0000259" key="8">
    <source>
        <dbReference type="PROSITE" id="PS50234"/>
    </source>
</evidence>
<dbReference type="EMBL" id="EAAA01000508">
    <property type="status" value="NOT_ANNOTATED_CDS"/>
    <property type="molecule type" value="Genomic_DNA"/>
</dbReference>
<dbReference type="Proteomes" id="UP000008144">
    <property type="component" value="Chromosome 10"/>
</dbReference>
<evidence type="ECO:0000256" key="1">
    <source>
        <dbReference type="ARBA" id="ARBA00004613"/>
    </source>
</evidence>
<reference evidence="10" key="3">
    <citation type="submission" date="2025-08" db="UniProtKB">
        <authorList>
            <consortium name="Ensembl"/>
        </authorList>
    </citation>
    <scope>IDENTIFICATION</scope>
</reference>
<dbReference type="InterPro" id="IPR050934">
    <property type="entry name" value="ITIH"/>
</dbReference>
<evidence type="ECO:0000256" key="4">
    <source>
        <dbReference type="ARBA" id="ARBA00022690"/>
    </source>
</evidence>
<dbReference type="HOGENOM" id="CLU_008101_0_0_1"/>
<keyword evidence="6" id="KW-0722">Serine protease inhibitor</keyword>
<evidence type="ECO:0000256" key="2">
    <source>
        <dbReference type="ARBA" id="ARBA00010158"/>
    </source>
</evidence>
<dbReference type="SMART" id="SM00609">
    <property type="entry name" value="VIT"/>
    <property type="match status" value="1"/>
</dbReference>
<dbReference type="GO" id="GO:0004867">
    <property type="term" value="F:serine-type endopeptidase inhibitor activity"/>
    <property type="evidence" value="ECO:0007669"/>
    <property type="project" value="UniProtKB-KW"/>
</dbReference>
<comment type="similarity">
    <text evidence="2">Belongs to the ITIH family.</text>
</comment>
<dbReference type="AlphaFoldDB" id="F6QW56"/>
<evidence type="ECO:0000259" key="9">
    <source>
        <dbReference type="PROSITE" id="PS51468"/>
    </source>
</evidence>
<keyword evidence="4" id="KW-0646">Protease inhibitor</keyword>
<dbReference type="SUPFAM" id="SSF53300">
    <property type="entry name" value="vWA-like"/>
    <property type="match status" value="1"/>
</dbReference>
<organism evidence="10 11">
    <name type="scientific">Ciona intestinalis</name>
    <name type="common">Transparent sea squirt</name>
    <name type="synonym">Ascidia intestinalis</name>
    <dbReference type="NCBI Taxonomy" id="7719"/>
    <lineage>
        <taxon>Eukaryota</taxon>
        <taxon>Metazoa</taxon>
        <taxon>Chordata</taxon>
        <taxon>Tunicata</taxon>
        <taxon>Ascidiacea</taxon>
        <taxon>Phlebobranchia</taxon>
        <taxon>Cionidae</taxon>
        <taxon>Ciona</taxon>
    </lineage>
</organism>
<dbReference type="GO" id="GO:0005576">
    <property type="term" value="C:extracellular region"/>
    <property type="evidence" value="ECO:0007669"/>
    <property type="project" value="UniProtKB-SubCell"/>
</dbReference>
<dbReference type="InParanoid" id="F6QW56"/>
<dbReference type="PROSITE" id="PS51468">
    <property type="entry name" value="VIT"/>
    <property type="match status" value="1"/>
</dbReference>
<comment type="subcellular location">
    <subcellularLocation>
        <location evidence="1">Secreted</location>
    </subcellularLocation>
</comment>
<keyword evidence="3" id="KW-0964">Secreted</keyword>
<dbReference type="Pfam" id="PF06668">
    <property type="entry name" value="ITI_HC_C"/>
    <property type="match status" value="1"/>
</dbReference>
<reference evidence="10" key="2">
    <citation type="journal article" date="2008" name="Genome Biol.">
        <title>Improved genome assembly and evidence-based global gene model set for the chordate Ciona intestinalis: new insight into intron and operon populations.</title>
        <authorList>
            <person name="Satou Y."/>
            <person name="Mineta K."/>
            <person name="Ogasawara M."/>
            <person name="Sasakura Y."/>
            <person name="Shoguchi E."/>
            <person name="Ueno K."/>
            <person name="Yamada L."/>
            <person name="Matsumoto J."/>
            <person name="Wasserscheid J."/>
            <person name="Dewar K."/>
            <person name="Wiley G.B."/>
            <person name="Macmil S.L."/>
            <person name="Roe B.A."/>
            <person name="Zeller R.W."/>
            <person name="Hastings K.E."/>
            <person name="Lemaire P."/>
            <person name="Lindquist E."/>
            <person name="Endo T."/>
            <person name="Hotta K."/>
            <person name="Inaba K."/>
        </authorList>
    </citation>
    <scope>NUCLEOTIDE SEQUENCE [LARGE SCALE GENOMIC DNA]</scope>
    <source>
        <strain evidence="10">wild type</strain>
    </source>
</reference>
<reference evidence="10" key="4">
    <citation type="submission" date="2025-09" db="UniProtKB">
        <authorList>
            <consortium name="Ensembl"/>
        </authorList>
    </citation>
    <scope>IDENTIFICATION</scope>
</reference>
<accession>F6QW56</accession>
<dbReference type="PROSITE" id="PS50234">
    <property type="entry name" value="VWFA"/>
    <property type="match status" value="1"/>
</dbReference>
<feature type="domain" description="VWFA" evidence="8">
    <location>
        <begin position="387"/>
        <end position="574"/>
    </location>
</feature>
<dbReference type="OMA" id="AKQMWAY"/>
<evidence type="ECO:0000256" key="3">
    <source>
        <dbReference type="ARBA" id="ARBA00022525"/>
    </source>
</evidence>
<evidence type="ECO:0000313" key="10">
    <source>
        <dbReference type="Ensembl" id="ENSCINP00000025509.2"/>
    </source>
</evidence>
<dbReference type="Pfam" id="PF08487">
    <property type="entry name" value="VIT"/>
    <property type="match status" value="1"/>
</dbReference>
<dbReference type="STRING" id="7719.ENSCINP00000025509"/>
<dbReference type="PANTHER" id="PTHR10338:SF108">
    <property type="entry name" value="INTER-ALPHA-TRYPSIN INHIBITOR HEAVY CHAIN H4-LIKE PROTEIN"/>
    <property type="match status" value="1"/>
</dbReference>
<evidence type="ECO:0000256" key="5">
    <source>
        <dbReference type="ARBA" id="ARBA00022729"/>
    </source>
</evidence>
<dbReference type="SMART" id="SM00327">
    <property type="entry name" value="VWA"/>
    <property type="match status" value="1"/>
</dbReference>
<feature type="domain" description="VIT" evidence="9">
    <location>
        <begin position="130"/>
        <end position="259"/>
    </location>
</feature>
<dbReference type="Ensembl" id="ENSCINT00000025755.2">
    <property type="protein sequence ID" value="ENSCINP00000025509.2"/>
    <property type="gene ID" value="ENSCING00000008263.3"/>
</dbReference>
<dbReference type="InterPro" id="IPR002035">
    <property type="entry name" value="VWF_A"/>
</dbReference>
<evidence type="ECO:0000256" key="7">
    <source>
        <dbReference type="ARBA" id="ARBA00023180"/>
    </source>
</evidence>
<keyword evidence="7" id="KW-0325">Glycoprotein</keyword>
<protein>
    <recommendedName>
        <fullName evidence="12">VWFA domain-containing protein</fullName>
    </recommendedName>
</protein>
<dbReference type="InterPro" id="IPR010600">
    <property type="entry name" value="ITI_HC_C"/>
</dbReference>
<evidence type="ECO:0000313" key="11">
    <source>
        <dbReference type="Proteomes" id="UP000008144"/>
    </source>
</evidence>
<name>F6QW56_CIOIN</name>
<dbReference type="InterPro" id="IPR013694">
    <property type="entry name" value="VIT"/>
</dbReference>
<dbReference type="PANTHER" id="PTHR10338">
    <property type="entry name" value="INTER-ALPHA-TRYPSIN INHIBITOR HEAVY CHAIN FAMILY MEMBER"/>
    <property type="match status" value="1"/>
</dbReference>
<evidence type="ECO:0000256" key="6">
    <source>
        <dbReference type="ARBA" id="ARBA00022900"/>
    </source>
</evidence>
<proteinExistence type="inferred from homology"/>
<keyword evidence="11" id="KW-1185">Reference proteome</keyword>
<dbReference type="GeneTree" id="ENSGT00940000167412"/>
<dbReference type="Pfam" id="PF00092">
    <property type="entry name" value="VWA"/>
    <property type="match status" value="1"/>
</dbReference>
<reference evidence="11" key="1">
    <citation type="journal article" date="2002" name="Science">
        <title>The draft genome of Ciona intestinalis: insights into chordate and vertebrate origins.</title>
        <authorList>
            <person name="Dehal P."/>
            <person name="Satou Y."/>
            <person name="Campbell R.K."/>
            <person name="Chapman J."/>
            <person name="Degnan B."/>
            <person name="De Tomaso A."/>
            <person name="Davidson B."/>
            <person name="Di Gregorio A."/>
            <person name="Gelpke M."/>
            <person name="Goodstein D.M."/>
            <person name="Harafuji N."/>
            <person name="Hastings K.E."/>
            <person name="Ho I."/>
            <person name="Hotta K."/>
            <person name="Huang W."/>
            <person name="Kawashima T."/>
            <person name="Lemaire P."/>
            <person name="Martinez D."/>
            <person name="Meinertzhagen I.A."/>
            <person name="Necula S."/>
            <person name="Nonaka M."/>
            <person name="Putnam N."/>
            <person name="Rash S."/>
            <person name="Saiga H."/>
            <person name="Satake M."/>
            <person name="Terry A."/>
            <person name="Yamada L."/>
            <person name="Wang H.G."/>
            <person name="Awazu S."/>
            <person name="Azumi K."/>
            <person name="Boore J."/>
            <person name="Branno M."/>
            <person name="Chin-Bow S."/>
            <person name="DeSantis R."/>
            <person name="Doyle S."/>
            <person name="Francino P."/>
            <person name="Keys D.N."/>
            <person name="Haga S."/>
            <person name="Hayashi H."/>
            <person name="Hino K."/>
            <person name="Imai K.S."/>
            <person name="Inaba K."/>
            <person name="Kano S."/>
            <person name="Kobayashi K."/>
            <person name="Kobayashi M."/>
            <person name="Lee B.I."/>
            <person name="Makabe K.W."/>
            <person name="Manohar C."/>
            <person name="Matassi G."/>
            <person name="Medina M."/>
            <person name="Mochizuki Y."/>
            <person name="Mount S."/>
            <person name="Morishita T."/>
            <person name="Miura S."/>
            <person name="Nakayama A."/>
            <person name="Nishizaka S."/>
            <person name="Nomoto H."/>
            <person name="Ohta F."/>
            <person name="Oishi K."/>
            <person name="Rigoutsos I."/>
            <person name="Sano M."/>
            <person name="Sasaki A."/>
            <person name="Sasakura Y."/>
            <person name="Shoguchi E."/>
            <person name="Shin-i T."/>
            <person name="Spagnuolo A."/>
            <person name="Stainier D."/>
            <person name="Suzuki M.M."/>
            <person name="Tassy O."/>
            <person name="Takatori N."/>
            <person name="Tokuoka M."/>
            <person name="Yagi K."/>
            <person name="Yoshizaki F."/>
            <person name="Wada S."/>
            <person name="Zhang C."/>
            <person name="Hyatt P.D."/>
            <person name="Larimer F."/>
            <person name="Detter C."/>
            <person name="Doggett N."/>
            <person name="Glavina T."/>
            <person name="Hawkins T."/>
            <person name="Richardson P."/>
            <person name="Lucas S."/>
            <person name="Kohara Y."/>
            <person name="Levine M."/>
            <person name="Satoh N."/>
            <person name="Rokhsar D.S."/>
        </authorList>
    </citation>
    <scope>NUCLEOTIDE SEQUENCE [LARGE SCALE GENOMIC DNA]</scope>
</reference>
<evidence type="ECO:0008006" key="12">
    <source>
        <dbReference type="Google" id="ProtNLM"/>
    </source>
</evidence>